<dbReference type="EMBL" id="MN740750">
    <property type="protein sequence ID" value="QHU10126.1"/>
    <property type="molecule type" value="Genomic_DNA"/>
</dbReference>
<keyword evidence="1" id="KW-1133">Transmembrane helix</keyword>
<dbReference type="AlphaFoldDB" id="A0A6C0JZ79"/>
<keyword evidence="1" id="KW-0812">Transmembrane</keyword>
<name>A0A6C0JZ79_9ZZZZ</name>
<sequence length="268" mass="31631">MNKKCIYYITMNSKIKSYIIPIIIIIICILVGFSVYKIFFQTVQEGLEIRIKREDGKLVKRRKKPILEGIDDPVGDAIRESIERTKAVFERAGENLKKTFEIFDEVTKGFKRIGKFFVSIGQVFTYIPKLFKYLAWYIGKVFDNITKAFKYIPSVFQWLGSYLTGGVRFITNLNKCFGWYSLDIFGQILYSPVKFLFWLFSLQNIENMLWDYAESIDCMVKKYTGYHLIHYSDSIQDRCYSFCPDEFPLFPNLDWTFNPPTINVDTDW</sequence>
<accession>A0A6C0JZ79</accession>
<organism evidence="2">
    <name type="scientific">viral metagenome</name>
    <dbReference type="NCBI Taxonomy" id="1070528"/>
    <lineage>
        <taxon>unclassified sequences</taxon>
        <taxon>metagenomes</taxon>
        <taxon>organismal metagenomes</taxon>
    </lineage>
</organism>
<evidence type="ECO:0000256" key="1">
    <source>
        <dbReference type="SAM" id="Phobius"/>
    </source>
</evidence>
<keyword evidence="1" id="KW-0472">Membrane</keyword>
<evidence type="ECO:0000313" key="2">
    <source>
        <dbReference type="EMBL" id="QHU10126.1"/>
    </source>
</evidence>
<protein>
    <submittedName>
        <fullName evidence="2">Uncharacterized protein</fullName>
    </submittedName>
</protein>
<reference evidence="2" key="1">
    <citation type="journal article" date="2020" name="Nature">
        <title>Giant virus diversity and host interactions through global metagenomics.</title>
        <authorList>
            <person name="Schulz F."/>
            <person name="Roux S."/>
            <person name="Paez-Espino D."/>
            <person name="Jungbluth S."/>
            <person name="Walsh D.A."/>
            <person name="Denef V.J."/>
            <person name="McMahon K.D."/>
            <person name="Konstantinidis K.T."/>
            <person name="Eloe-Fadrosh E.A."/>
            <person name="Kyrpides N.C."/>
            <person name="Woyke T."/>
        </authorList>
    </citation>
    <scope>NUCLEOTIDE SEQUENCE</scope>
    <source>
        <strain evidence="2">GVMAG-S-1101164-67</strain>
    </source>
</reference>
<feature type="transmembrane region" description="Helical" evidence="1">
    <location>
        <begin position="18"/>
        <end position="40"/>
    </location>
</feature>
<proteinExistence type="predicted"/>